<evidence type="ECO:0000256" key="7">
    <source>
        <dbReference type="ARBA" id="ARBA00023180"/>
    </source>
</evidence>
<evidence type="ECO:0000256" key="8">
    <source>
        <dbReference type="ARBA" id="ARBA00023277"/>
    </source>
</evidence>
<evidence type="ECO:0000256" key="6">
    <source>
        <dbReference type="ARBA" id="ARBA00023136"/>
    </source>
</evidence>
<dbReference type="InterPro" id="IPR035992">
    <property type="entry name" value="Ricin_B-like_lectins"/>
</dbReference>
<accession>A0A067CCW2</accession>
<keyword evidence="4" id="KW-1003">Cell membrane</keyword>
<dbReference type="GeneID" id="24132292"/>
<dbReference type="SMART" id="SM00458">
    <property type="entry name" value="RICIN"/>
    <property type="match status" value="2"/>
</dbReference>
<feature type="domain" description="Ricin B lectin" evidence="16">
    <location>
        <begin position="373"/>
        <end position="490"/>
    </location>
</feature>
<evidence type="ECO:0000259" key="16">
    <source>
        <dbReference type="SMART" id="SM00458"/>
    </source>
</evidence>
<keyword evidence="15" id="KW-0732">Signal</keyword>
<feature type="signal peptide" evidence="15">
    <location>
        <begin position="1"/>
        <end position="16"/>
    </location>
</feature>
<feature type="region of interest" description="Disordered" evidence="14">
    <location>
        <begin position="318"/>
        <end position="372"/>
    </location>
</feature>
<dbReference type="InterPro" id="IPR000772">
    <property type="entry name" value="Ricin_B_lectin"/>
</dbReference>
<dbReference type="GO" id="GO:0005886">
    <property type="term" value="C:plasma membrane"/>
    <property type="evidence" value="ECO:0007669"/>
    <property type="project" value="UniProtKB-SubCell"/>
</dbReference>
<evidence type="ECO:0000256" key="15">
    <source>
        <dbReference type="SAM" id="SignalP"/>
    </source>
</evidence>
<feature type="compositionally biased region" description="Pro residues" evidence="14">
    <location>
        <begin position="355"/>
        <end position="369"/>
    </location>
</feature>
<comment type="subcellular location">
    <subcellularLocation>
        <location evidence="2">Cell membrane</location>
    </subcellularLocation>
</comment>
<evidence type="ECO:0000256" key="4">
    <source>
        <dbReference type="ARBA" id="ARBA00022475"/>
    </source>
</evidence>
<dbReference type="GO" id="GO:0071555">
    <property type="term" value="P:cell wall organization"/>
    <property type="evidence" value="ECO:0007669"/>
    <property type="project" value="UniProtKB-KW"/>
</dbReference>
<protein>
    <recommendedName>
        <fullName evidence="3">glucan endo-1,3-beta-D-glucosidase</fullName>
        <ecNumber evidence="3">3.2.1.39</ecNumber>
    </recommendedName>
    <alternativeName>
        <fullName evidence="13">Endo-1,3-beta-glucanase btgC</fullName>
    </alternativeName>
    <alternativeName>
        <fullName evidence="12">Laminarinase btgC</fullName>
    </alternativeName>
</protein>
<keyword evidence="18" id="KW-1185">Reference proteome</keyword>
<organism evidence="17 18">
    <name type="scientific">Saprolegnia parasitica (strain CBS 223.65)</name>
    <dbReference type="NCBI Taxonomy" id="695850"/>
    <lineage>
        <taxon>Eukaryota</taxon>
        <taxon>Sar</taxon>
        <taxon>Stramenopiles</taxon>
        <taxon>Oomycota</taxon>
        <taxon>Saprolegniomycetes</taxon>
        <taxon>Saprolegniales</taxon>
        <taxon>Saprolegniaceae</taxon>
        <taxon>Saprolegnia</taxon>
    </lineage>
</organism>
<evidence type="ECO:0000256" key="12">
    <source>
        <dbReference type="ARBA" id="ARBA00042373"/>
    </source>
</evidence>
<keyword evidence="10" id="KW-0624">Polysaccharide degradation</keyword>
<dbReference type="Gene3D" id="3.20.20.80">
    <property type="entry name" value="Glycosidases"/>
    <property type="match status" value="1"/>
</dbReference>
<comment type="catalytic activity">
    <reaction evidence="1">
        <text>Hydrolysis of (1-&gt;3)-beta-D-glucosidic linkages in (1-&gt;3)-beta-D-glucans.</text>
        <dbReference type="EC" id="3.2.1.39"/>
    </reaction>
</comment>
<dbReference type="InterPro" id="IPR050732">
    <property type="entry name" value="Beta-glucan_modifiers"/>
</dbReference>
<dbReference type="EC" id="3.2.1.39" evidence="3"/>
<dbReference type="KEGG" id="spar:SPRG_10169"/>
<evidence type="ECO:0000256" key="1">
    <source>
        <dbReference type="ARBA" id="ARBA00000382"/>
    </source>
</evidence>
<dbReference type="SUPFAM" id="SSF51445">
    <property type="entry name" value="(Trans)glycosidases"/>
    <property type="match status" value="1"/>
</dbReference>
<keyword evidence="8" id="KW-0119">Carbohydrate metabolism</keyword>
<evidence type="ECO:0000256" key="9">
    <source>
        <dbReference type="ARBA" id="ARBA00023316"/>
    </source>
</evidence>
<evidence type="ECO:0000313" key="17">
    <source>
        <dbReference type="EMBL" id="KDO24637.1"/>
    </source>
</evidence>
<evidence type="ECO:0000256" key="10">
    <source>
        <dbReference type="ARBA" id="ARBA00023326"/>
    </source>
</evidence>
<proteinExistence type="predicted"/>
<comment type="function">
    <text evidence="11">Glucanases play a role in cell expansion during growth, in cell-cell fusion during mating, and in spore release during sporulation. This enzyme may be involved in beta-glucan degradation. Active on laminarin and lichenan.</text>
</comment>
<evidence type="ECO:0000256" key="2">
    <source>
        <dbReference type="ARBA" id="ARBA00004236"/>
    </source>
</evidence>
<evidence type="ECO:0000256" key="5">
    <source>
        <dbReference type="ARBA" id="ARBA00022801"/>
    </source>
</evidence>
<dbReference type="InterPro" id="IPR017853">
    <property type="entry name" value="GH"/>
</dbReference>
<gene>
    <name evidence="17" type="ORF">SPRG_10169</name>
</gene>
<keyword evidence="7" id="KW-0325">Glycoprotein</keyword>
<dbReference type="Gene3D" id="2.80.10.50">
    <property type="match status" value="2"/>
</dbReference>
<dbReference type="AlphaFoldDB" id="A0A067CCW2"/>
<dbReference type="SUPFAM" id="SSF50370">
    <property type="entry name" value="Ricin B-like lectins"/>
    <property type="match status" value="2"/>
</dbReference>
<dbReference type="GO" id="GO:0000272">
    <property type="term" value="P:polysaccharide catabolic process"/>
    <property type="evidence" value="ECO:0007669"/>
    <property type="project" value="UniProtKB-KW"/>
</dbReference>
<feature type="compositionally biased region" description="Low complexity" evidence="14">
    <location>
        <begin position="319"/>
        <end position="354"/>
    </location>
</feature>
<dbReference type="GO" id="GO:0042973">
    <property type="term" value="F:glucan endo-1,3-beta-D-glucosidase activity"/>
    <property type="evidence" value="ECO:0007669"/>
    <property type="project" value="UniProtKB-EC"/>
</dbReference>
<reference evidence="17 18" key="1">
    <citation type="journal article" date="2013" name="PLoS Genet.">
        <title>Distinctive expansion of potential virulence genes in the genome of the oomycete fish pathogen Saprolegnia parasitica.</title>
        <authorList>
            <person name="Jiang R.H."/>
            <person name="de Bruijn I."/>
            <person name="Haas B.J."/>
            <person name="Belmonte R."/>
            <person name="Lobach L."/>
            <person name="Christie J."/>
            <person name="van den Ackerveken G."/>
            <person name="Bottin A."/>
            <person name="Bulone V."/>
            <person name="Diaz-Moreno S.M."/>
            <person name="Dumas B."/>
            <person name="Fan L."/>
            <person name="Gaulin E."/>
            <person name="Govers F."/>
            <person name="Grenville-Briggs L.J."/>
            <person name="Horner N.R."/>
            <person name="Levin J.Z."/>
            <person name="Mammella M."/>
            <person name="Meijer H.J."/>
            <person name="Morris P."/>
            <person name="Nusbaum C."/>
            <person name="Oome S."/>
            <person name="Phillips A.J."/>
            <person name="van Rooyen D."/>
            <person name="Rzeszutek E."/>
            <person name="Saraiva M."/>
            <person name="Secombes C.J."/>
            <person name="Seidl M.F."/>
            <person name="Snel B."/>
            <person name="Stassen J.H."/>
            <person name="Sykes S."/>
            <person name="Tripathy S."/>
            <person name="van den Berg H."/>
            <person name="Vega-Arreguin J.C."/>
            <person name="Wawra S."/>
            <person name="Young S.K."/>
            <person name="Zeng Q."/>
            <person name="Dieguez-Uribeondo J."/>
            <person name="Russ C."/>
            <person name="Tyler B.M."/>
            <person name="van West P."/>
        </authorList>
    </citation>
    <scope>NUCLEOTIDE SEQUENCE [LARGE SCALE GENOMIC DNA]</scope>
    <source>
        <strain evidence="17 18">CBS 223.65</strain>
    </source>
</reference>
<dbReference type="OrthoDB" id="71299at2759"/>
<evidence type="ECO:0000256" key="13">
    <source>
        <dbReference type="ARBA" id="ARBA00043078"/>
    </source>
</evidence>
<feature type="domain" description="Ricin B lectin" evidence="16">
    <location>
        <begin position="499"/>
        <end position="622"/>
    </location>
</feature>
<evidence type="ECO:0000313" key="18">
    <source>
        <dbReference type="Proteomes" id="UP000030745"/>
    </source>
</evidence>
<dbReference type="PANTHER" id="PTHR16631">
    <property type="entry name" value="GLUCAN 1,3-BETA-GLUCOSIDASE"/>
    <property type="match status" value="1"/>
</dbReference>
<feature type="chain" id="PRO_5001634392" description="glucan endo-1,3-beta-D-glucosidase" evidence="15">
    <location>
        <begin position="17"/>
        <end position="624"/>
    </location>
</feature>
<sequence>MRARLFLLAGLAVASATPIRPSACYSPFHLDAYPLQPWEALDAPALAAGIGEDFAQMKPYVHTVRTYYSKYHSVDVTPIAAASGVPLYLGVYMVHEPWYWLQVAAAIDGAVAYPETVRAVLVGNENVAPYGDFEAAYIANQVQHIKSEVANRTNGSITVPVGTVQRITEWLNPAIRTEMLALADACDVIGVNIYPFFDNSYDALDPTALVTALWDQMLAIYPAHKLRLTETGYSTGGPSSSVAPLVVPSLDNAIKYYNALMQWTPSRGGGDIFWYSFYDLRDDDTTQPEPLEKHFGYFNANGTAKAANFPKPVFPHLVPTTPRKYTTTRKPTTRPLLPTKTPATRSLAPIAPTQTPTPTPTPTTTPTPAPTLTTATPITLCTFKKTILSEWNGGLYVNKINNNNNEKFLLRTNAGIQSVSSGNGCLTYNAATNGVSVSACSGAATQAWKFDAAAKRVVYGNLCLQSSPSSPGASPNVAPCSSGAVSQYFDDCASVPSTTSYVQLVTKRNAFVYEFYNNVYAGANGDDLNHLFKYDAAAKTLQAMSNGQCFDAYATGSGYALHTFTCNGNNGNQKWIIDAANRKIKHATHPNLCLDVDPTNASRRAQVWTCYANSDNQHITVVPY</sequence>
<evidence type="ECO:0000256" key="11">
    <source>
        <dbReference type="ARBA" id="ARBA00037649"/>
    </source>
</evidence>
<dbReference type="RefSeq" id="XP_012204705.1">
    <property type="nucleotide sequence ID" value="XM_012349315.1"/>
</dbReference>
<dbReference type="VEuPathDB" id="FungiDB:SPRG_10169"/>
<keyword evidence="9" id="KW-0961">Cell wall biogenesis/degradation</keyword>
<dbReference type="STRING" id="695850.A0A067CCW2"/>
<name>A0A067CCW2_SAPPC</name>
<dbReference type="Proteomes" id="UP000030745">
    <property type="component" value="Unassembled WGS sequence"/>
</dbReference>
<evidence type="ECO:0000256" key="14">
    <source>
        <dbReference type="SAM" id="MobiDB-lite"/>
    </source>
</evidence>
<dbReference type="Pfam" id="PF00652">
    <property type="entry name" value="Ricin_B_lectin"/>
    <property type="match status" value="2"/>
</dbReference>
<dbReference type="PANTHER" id="PTHR16631:SF17">
    <property type="entry name" value="GLUCAN ENDO-1,3-BETA-GLUCOSIDASE BTGC"/>
    <property type="match status" value="1"/>
</dbReference>
<keyword evidence="5" id="KW-0378">Hydrolase</keyword>
<dbReference type="EMBL" id="KK583240">
    <property type="protein sequence ID" value="KDO24637.1"/>
    <property type="molecule type" value="Genomic_DNA"/>
</dbReference>
<keyword evidence="6" id="KW-0472">Membrane</keyword>
<dbReference type="CDD" id="cd00161">
    <property type="entry name" value="beta-trefoil_Ricin-like"/>
    <property type="match status" value="1"/>
</dbReference>
<dbReference type="PROSITE" id="PS50231">
    <property type="entry name" value="RICIN_B_LECTIN"/>
    <property type="match status" value="2"/>
</dbReference>
<evidence type="ECO:0000256" key="3">
    <source>
        <dbReference type="ARBA" id="ARBA00012780"/>
    </source>
</evidence>